<feature type="domain" description="Protein kinase" evidence="1">
    <location>
        <begin position="65"/>
        <end position="204"/>
    </location>
</feature>
<dbReference type="Gene3D" id="1.10.510.10">
    <property type="entry name" value="Transferase(Phosphotransferase) domain 1"/>
    <property type="match status" value="1"/>
</dbReference>
<dbReference type="SMART" id="SM00220">
    <property type="entry name" value="S_TKc"/>
    <property type="match status" value="1"/>
</dbReference>
<dbReference type="InterPro" id="IPR001245">
    <property type="entry name" value="Ser-Thr/Tyr_kinase_cat_dom"/>
</dbReference>
<proteinExistence type="predicted"/>
<sequence length="204" mass="22672">MHGNHASTLEDTVTKVVEMEDGDVGGSGGQLQAMFEDPDMRQAVLGKRGNEAEYWLDLLQVNVRKLGEHPVGGGGFGDVWKGTLGYSETAPIVCLKVVKVYLASDVQASLKEYLREAIVWKQLKHPNLLPFLGMFYLDGTRQRICLVSPWMEHGNLVHYLKDTPRESVDHLLLVYDIVSGLSYLHVMKVVHADLKGVNILITSS</sequence>
<evidence type="ECO:0000313" key="2">
    <source>
        <dbReference type="EMBL" id="KAL0568702.1"/>
    </source>
</evidence>
<reference evidence="2 3" key="1">
    <citation type="submission" date="2024-02" db="EMBL/GenBank/DDBJ databases">
        <title>A draft genome for the cacao thread blight pathogen Marasmius crinis-equi.</title>
        <authorList>
            <person name="Cohen S.P."/>
            <person name="Baruah I.K."/>
            <person name="Amoako-Attah I."/>
            <person name="Bukari Y."/>
            <person name="Meinhardt L.W."/>
            <person name="Bailey B.A."/>
        </authorList>
    </citation>
    <scope>NUCLEOTIDE SEQUENCE [LARGE SCALE GENOMIC DNA]</scope>
    <source>
        <strain evidence="2 3">GH-76</strain>
    </source>
</reference>
<protein>
    <submittedName>
        <fullName evidence="2">Rho guanine nucleotide exchange factor</fullName>
    </submittedName>
</protein>
<dbReference type="Pfam" id="PF07714">
    <property type="entry name" value="PK_Tyr_Ser-Thr"/>
    <property type="match status" value="1"/>
</dbReference>
<evidence type="ECO:0000259" key="1">
    <source>
        <dbReference type="PROSITE" id="PS50011"/>
    </source>
</evidence>
<organism evidence="2 3">
    <name type="scientific">Marasmius crinis-equi</name>
    <dbReference type="NCBI Taxonomy" id="585013"/>
    <lineage>
        <taxon>Eukaryota</taxon>
        <taxon>Fungi</taxon>
        <taxon>Dikarya</taxon>
        <taxon>Basidiomycota</taxon>
        <taxon>Agaricomycotina</taxon>
        <taxon>Agaricomycetes</taxon>
        <taxon>Agaricomycetidae</taxon>
        <taxon>Agaricales</taxon>
        <taxon>Marasmiineae</taxon>
        <taxon>Marasmiaceae</taxon>
        <taxon>Marasmius</taxon>
    </lineage>
</organism>
<dbReference type="PROSITE" id="PS50011">
    <property type="entry name" value="PROTEIN_KINASE_DOM"/>
    <property type="match status" value="1"/>
</dbReference>
<gene>
    <name evidence="2" type="primary">TUS1_26</name>
    <name evidence="2" type="ORF">V5O48_013278</name>
</gene>
<keyword evidence="3" id="KW-1185">Reference proteome</keyword>
<dbReference type="InterPro" id="IPR011009">
    <property type="entry name" value="Kinase-like_dom_sf"/>
</dbReference>
<comment type="caution">
    <text evidence="2">The sequence shown here is derived from an EMBL/GenBank/DDBJ whole genome shotgun (WGS) entry which is preliminary data.</text>
</comment>
<dbReference type="PROSITE" id="PS00108">
    <property type="entry name" value="PROTEIN_KINASE_ST"/>
    <property type="match status" value="1"/>
</dbReference>
<dbReference type="EMBL" id="JBAHYK010001275">
    <property type="protein sequence ID" value="KAL0568702.1"/>
    <property type="molecule type" value="Genomic_DNA"/>
</dbReference>
<dbReference type="Proteomes" id="UP001465976">
    <property type="component" value="Unassembled WGS sequence"/>
</dbReference>
<evidence type="ECO:0000313" key="3">
    <source>
        <dbReference type="Proteomes" id="UP001465976"/>
    </source>
</evidence>
<dbReference type="InterPro" id="IPR008271">
    <property type="entry name" value="Ser/Thr_kinase_AS"/>
</dbReference>
<dbReference type="SUPFAM" id="SSF56112">
    <property type="entry name" value="Protein kinase-like (PK-like)"/>
    <property type="match status" value="1"/>
</dbReference>
<dbReference type="InterPro" id="IPR000719">
    <property type="entry name" value="Prot_kinase_dom"/>
</dbReference>
<dbReference type="InterPro" id="IPR051681">
    <property type="entry name" value="Ser/Thr_Kinases-Pseudokinases"/>
</dbReference>
<name>A0ABR3F0N8_9AGAR</name>
<accession>A0ABR3F0N8</accession>
<dbReference type="PANTHER" id="PTHR44329">
    <property type="entry name" value="SERINE/THREONINE-PROTEIN KINASE TNNI3K-RELATED"/>
    <property type="match status" value="1"/>
</dbReference>